<organism evidence="2 3">
    <name type="scientific">Phycicoccus elongatus Lp2</name>
    <dbReference type="NCBI Taxonomy" id="1193181"/>
    <lineage>
        <taxon>Bacteria</taxon>
        <taxon>Bacillati</taxon>
        <taxon>Actinomycetota</taxon>
        <taxon>Actinomycetes</taxon>
        <taxon>Micrococcales</taxon>
        <taxon>Intrasporangiaceae</taxon>
        <taxon>Phycicoccus</taxon>
    </lineage>
</organism>
<dbReference type="PROSITE" id="PS51257">
    <property type="entry name" value="PROKAR_LIPOPROTEIN"/>
    <property type="match status" value="1"/>
</dbReference>
<reference evidence="2 3" key="1">
    <citation type="journal article" date="2013" name="ISME J.">
        <title>A metabolic model for members of the genus Tetrasphaera involved in enhanced biological phosphorus removal.</title>
        <authorList>
            <person name="Kristiansen R."/>
            <person name="Nguyen H.T.T."/>
            <person name="Saunders A.M."/>
            <person name="Nielsen J.L."/>
            <person name="Wimmer R."/>
            <person name="Le V.Q."/>
            <person name="McIlroy S.J."/>
            <person name="Petrovski S."/>
            <person name="Seviour R.J."/>
            <person name="Calteau A."/>
            <person name="Nielsen K.L."/>
            <person name="Nielsen P.H."/>
        </authorList>
    </citation>
    <scope>NUCLEOTIDE SEQUENCE [LARGE SCALE GENOMIC DNA]</scope>
    <source>
        <strain evidence="2 3">Lp2</strain>
    </source>
</reference>
<evidence type="ECO:0000313" key="3">
    <source>
        <dbReference type="Proteomes" id="UP000013167"/>
    </source>
</evidence>
<name>N0E3C6_9MICO</name>
<feature type="chain" id="PRO_5004106223" description="Lipoprotein" evidence="1">
    <location>
        <begin position="33"/>
        <end position="170"/>
    </location>
</feature>
<dbReference type="eggNOG" id="COG0760">
    <property type="taxonomic scope" value="Bacteria"/>
</dbReference>
<evidence type="ECO:0000256" key="1">
    <source>
        <dbReference type="SAM" id="SignalP"/>
    </source>
</evidence>
<evidence type="ECO:0000313" key="2">
    <source>
        <dbReference type="EMBL" id="CCH71392.1"/>
    </source>
</evidence>
<dbReference type="Proteomes" id="UP000013167">
    <property type="component" value="Unassembled WGS sequence"/>
</dbReference>
<dbReference type="AlphaFoldDB" id="N0E3C6"/>
<gene>
    <name evidence="2" type="ORF">BN10_920022</name>
</gene>
<sequence length="170" mass="18001">MRKGLQLKRMVRVAIASAALSGTLLVSGCGHADVAATFDGHTVTEGEVDAAVKEINEAFQPQQPYTADNALSALIRAPYLIDYAIKQGKPQTESAARAAISIHDPSESTVRIVQSTAVIDGLTDTDRIALTKTFNDLKVEVNPKYGAYDPAQAAVGPSTPSWLEFSADNG</sequence>
<evidence type="ECO:0008006" key="4">
    <source>
        <dbReference type="Google" id="ProtNLM"/>
    </source>
</evidence>
<feature type="signal peptide" evidence="1">
    <location>
        <begin position="1"/>
        <end position="32"/>
    </location>
</feature>
<accession>N0E3C6</accession>
<protein>
    <recommendedName>
        <fullName evidence="4">Lipoprotein</fullName>
    </recommendedName>
</protein>
<keyword evidence="3" id="KW-1185">Reference proteome</keyword>
<proteinExistence type="predicted"/>
<comment type="caution">
    <text evidence="2">The sequence shown here is derived from an EMBL/GenBank/DDBJ whole genome shotgun (WGS) entry which is preliminary data.</text>
</comment>
<keyword evidence="1" id="KW-0732">Signal</keyword>
<dbReference type="EMBL" id="CAIZ01000166">
    <property type="protein sequence ID" value="CCH71392.1"/>
    <property type="molecule type" value="Genomic_DNA"/>
</dbReference>
<dbReference type="HOGENOM" id="CLU_1584271_0_0_11"/>
<dbReference type="STRING" id="1193181.BN10_920022"/>